<evidence type="ECO:0000313" key="4">
    <source>
        <dbReference type="Proteomes" id="UP000838756"/>
    </source>
</evidence>
<feature type="signal peptide" evidence="2">
    <location>
        <begin position="1"/>
        <end position="24"/>
    </location>
</feature>
<feature type="compositionally biased region" description="Basic and acidic residues" evidence="1">
    <location>
        <begin position="747"/>
        <end position="765"/>
    </location>
</feature>
<feature type="compositionally biased region" description="Polar residues" evidence="1">
    <location>
        <begin position="895"/>
        <end position="907"/>
    </location>
</feature>
<feature type="compositionally biased region" description="Basic residues" evidence="1">
    <location>
        <begin position="810"/>
        <end position="819"/>
    </location>
</feature>
<comment type="caution">
    <text evidence="3">The sequence shown here is derived from an EMBL/GenBank/DDBJ whole genome shotgun (WGS) entry which is preliminary data.</text>
</comment>
<accession>A0A8S4SDM9</accession>
<gene>
    <name evidence="3" type="primary">jg5725</name>
    <name evidence="3" type="ORF">PAEG_LOCUS24721</name>
</gene>
<organism evidence="3 4">
    <name type="scientific">Pararge aegeria aegeria</name>
    <dbReference type="NCBI Taxonomy" id="348720"/>
    <lineage>
        <taxon>Eukaryota</taxon>
        <taxon>Metazoa</taxon>
        <taxon>Ecdysozoa</taxon>
        <taxon>Arthropoda</taxon>
        <taxon>Hexapoda</taxon>
        <taxon>Insecta</taxon>
        <taxon>Pterygota</taxon>
        <taxon>Neoptera</taxon>
        <taxon>Endopterygota</taxon>
        <taxon>Lepidoptera</taxon>
        <taxon>Glossata</taxon>
        <taxon>Ditrysia</taxon>
        <taxon>Papilionoidea</taxon>
        <taxon>Nymphalidae</taxon>
        <taxon>Satyrinae</taxon>
        <taxon>Satyrini</taxon>
        <taxon>Parargina</taxon>
        <taxon>Pararge</taxon>
    </lineage>
</organism>
<dbReference type="AlphaFoldDB" id="A0A8S4SDM9"/>
<sequence>MGKFKIIFSVCLIVLSFHVRKSQLRSLEDDKSGNKISRLENIEDWNTEKCVCFPQTATERLVSQYFTPNDEQERLVVYFYKSKLSNKLNAYIPNWKKQTLFPDLTLNLGDKFESIVPEGISDLLSSVFFNKTLEDVDVIPENEGTENIINAPYFEILNTPSSDNQHENDNLASPTYSNPIILVHNFLNKTNVPNNTYADQQEYNNEPWHEDFDPVSSVEGPPDEIKINSNTYKNKQENDNDVFPADFDPITLVHIFPDKTNAPVNSYANQKNNNNEVWYQDFNPSSLVERPPDEIKIPTNTYNNKQEIDNDALLTNLGSTTLMHVLPGKINLHDKTYAYNQENDTYAFLSDFDPITSVHIVPDKTNVPDKIYTNQQENNNEAWHQDFNPSSLVERPPNEIKIPTNTYKKNQENGNDVLPTDFDPITLVHILPDEINVPDKSYANNQDSGIGTSAKGLNLINLAKHTPDEITILDNLNKPGENDKNTLITSPKALPQSHNNNLNQNFNLPFWQPNHSTKGTLIDTNGSNMPIDALPGLGGLVKYIPLKSQNPGVFGIMSQSRPTDSKSIEYLSSKYDHPIFNSWLSKQRLSILSNRPFMSNAINFHLLRRLLIKALYENGIHLSSDGDLHDSNGNILTLANLELRPILLSDPLVFEKLIASKKCVIPYNIPYLEAIIVTLVYPPRILAIIPLGLRNDFISSSQGSITPNLCRQPTCHEAIRSGLPEKEELTKELNEKLTNEENNEYLYESKERLGEPTENSNDRKARNNYPYMSADINVPMQVRSTTEVVTFPKDNHTGYSENIKPTSQKRATKHTRHKRSGELVKEIESIYANDAITNHPRDQLKHVGQIIFFGEGKNLENRKSLEDYDVLQEPEQKPEEDDDEMLTIRIVGGNPATSSGTPVSSKGRSGWGP</sequence>
<feature type="compositionally biased region" description="Polar residues" evidence="1">
    <location>
        <begin position="797"/>
        <end position="809"/>
    </location>
</feature>
<evidence type="ECO:0000256" key="1">
    <source>
        <dbReference type="SAM" id="MobiDB-lite"/>
    </source>
</evidence>
<name>A0A8S4SDM9_9NEOP</name>
<evidence type="ECO:0000256" key="2">
    <source>
        <dbReference type="SAM" id="SignalP"/>
    </source>
</evidence>
<feature type="region of interest" description="Disordered" evidence="1">
    <location>
        <begin position="889"/>
        <end position="913"/>
    </location>
</feature>
<evidence type="ECO:0000313" key="3">
    <source>
        <dbReference type="EMBL" id="CAH2264923.1"/>
    </source>
</evidence>
<keyword evidence="4" id="KW-1185">Reference proteome</keyword>
<feature type="region of interest" description="Disordered" evidence="1">
    <location>
        <begin position="735"/>
        <end position="767"/>
    </location>
</feature>
<protein>
    <submittedName>
        <fullName evidence="3">Jg5725 protein</fullName>
    </submittedName>
</protein>
<dbReference type="Proteomes" id="UP000838756">
    <property type="component" value="Unassembled WGS sequence"/>
</dbReference>
<dbReference type="EMBL" id="CAKXAJ010026266">
    <property type="protein sequence ID" value="CAH2264923.1"/>
    <property type="molecule type" value="Genomic_DNA"/>
</dbReference>
<keyword evidence="2" id="KW-0732">Signal</keyword>
<dbReference type="OrthoDB" id="6930320at2759"/>
<reference evidence="3" key="1">
    <citation type="submission" date="2022-03" db="EMBL/GenBank/DDBJ databases">
        <authorList>
            <person name="Lindestad O."/>
        </authorList>
    </citation>
    <scope>NUCLEOTIDE SEQUENCE</scope>
</reference>
<feature type="chain" id="PRO_5035743678" evidence="2">
    <location>
        <begin position="25"/>
        <end position="913"/>
    </location>
</feature>
<proteinExistence type="predicted"/>
<feature type="region of interest" description="Disordered" evidence="1">
    <location>
        <begin position="792"/>
        <end position="820"/>
    </location>
</feature>